<dbReference type="Gene3D" id="2.40.40.20">
    <property type="match status" value="1"/>
</dbReference>
<dbReference type="Gene3D" id="3.40.50.740">
    <property type="match status" value="1"/>
</dbReference>
<dbReference type="SUPFAM" id="SSF50692">
    <property type="entry name" value="ADC-like"/>
    <property type="match status" value="1"/>
</dbReference>
<dbReference type="Gene3D" id="2.20.25.90">
    <property type="entry name" value="ADC-like domains"/>
    <property type="match status" value="1"/>
</dbReference>
<dbReference type="Proteomes" id="UP000184694">
    <property type="component" value="Unassembled WGS sequence"/>
</dbReference>
<dbReference type="InterPro" id="IPR009010">
    <property type="entry name" value="Asp_de-COase-like_dom_sf"/>
</dbReference>
<name>A0A1N6E4C8_9BACT</name>
<evidence type="ECO:0000259" key="5">
    <source>
        <dbReference type="PROSITE" id="PS51669"/>
    </source>
</evidence>
<comment type="similarity">
    <text evidence="1">Belongs to the prokaryotic molybdopterin-containing oxidoreductase family.</text>
</comment>
<dbReference type="Gene3D" id="3.30.2070.10">
    <property type="entry name" value="Formate dehydrogenase/DMSO reductase"/>
    <property type="match status" value="1"/>
</dbReference>
<dbReference type="EMBL" id="FSRG01000003">
    <property type="protein sequence ID" value="SIN77898.1"/>
    <property type="molecule type" value="Genomic_DNA"/>
</dbReference>
<keyword evidence="4" id="KW-0411">Iron-sulfur</keyword>
<dbReference type="GO" id="GO:0016491">
    <property type="term" value="F:oxidoreductase activity"/>
    <property type="evidence" value="ECO:0007669"/>
    <property type="project" value="InterPro"/>
</dbReference>
<dbReference type="SMART" id="SM00926">
    <property type="entry name" value="Molybdop_Fe4S4"/>
    <property type="match status" value="1"/>
</dbReference>
<dbReference type="GO" id="GO:0043546">
    <property type="term" value="F:molybdopterin cofactor binding"/>
    <property type="evidence" value="ECO:0007669"/>
    <property type="project" value="InterPro"/>
</dbReference>
<dbReference type="Pfam" id="PF00384">
    <property type="entry name" value="Molybdopterin"/>
    <property type="match status" value="1"/>
</dbReference>
<dbReference type="STRING" id="1121457.SAMN02745161_0700"/>
<dbReference type="RefSeq" id="WP_074215549.1">
    <property type="nucleotide sequence ID" value="NZ_FSRG01000003.1"/>
</dbReference>
<dbReference type="InterPro" id="IPR006963">
    <property type="entry name" value="Mopterin_OxRdtase_4Fe-4S_dom"/>
</dbReference>
<evidence type="ECO:0000256" key="1">
    <source>
        <dbReference type="ARBA" id="ARBA00010312"/>
    </source>
</evidence>
<protein>
    <submittedName>
        <fullName evidence="6">Anaerobic selenocysteine-containing dehydrogenase</fullName>
    </submittedName>
</protein>
<dbReference type="PANTHER" id="PTHR43742:SF6">
    <property type="entry name" value="OXIDOREDUCTASE YYAE-RELATED"/>
    <property type="match status" value="1"/>
</dbReference>
<keyword evidence="7" id="KW-1185">Reference proteome</keyword>
<dbReference type="InterPro" id="IPR050612">
    <property type="entry name" value="Prok_Mopterin_Oxidored"/>
</dbReference>
<dbReference type="Pfam" id="PF04879">
    <property type="entry name" value="Molybdop_Fe4S4"/>
    <property type="match status" value="1"/>
</dbReference>
<dbReference type="Gene3D" id="3.40.228.10">
    <property type="entry name" value="Dimethylsulfoxide Reductase, domain 2"/>
    <property type="match status" value="1"/>
</dbReference>
<dbReference type="GO" id="GO:0051536">
    <property type="term" value="F:iron-sulfur cluster binding"/>
    <property type="evidence" value="ECO:0007669"/>
    <property type="project" value="UniProtKB-KW"/>
</dbReference>
<gene>
    <name evidence="6" type="ORF">SAMN02745161_0700</name>
</gene>
<proteinExistence type="inferred from homology"/>
<dbReference type="InterPro" id="IPR006656">
    <property type="entry name" value="Mopterin_OxRdtase"/>
</dbReference>
<dbReference type="PANTHER" id="PTHR43742">
    <property type="entry name" value="TRIMETHYLAMINE-N-OXIDE REDUCTASE"/>
    <property type="match status" value="1"/>
</dbReference>
<sequence length="640" mass="70827">MDHISACTLDCPDCCSTIVTTDEYGRHSIKGNPAHPITQGFTCKKGKHALSRISAPDRITTPLMRNGSDFTPVSWEKALDAIAQKISTLRSTPERMLHVRGYGFRGVLADSSRYLFGQLGASKTHGALCDNAMIEACIRDFGELDQNNYTELLNADCIVNWGRDVIRSSIHTTALLKDARSNGCQLFSISPMSPEEGMRIHQSDTHIQIRPGTDRFLATAVINRLIQNGIADKILSRTSNGPEFVNFIKSLDEQKLLQTCGVKPDEISLLAAIYGNKDFAVSSILGWGLQRYIYGGENVRYINALSMLSGNVGKKGAGSYGGVSTGRNFDSTWRSGGKKSRSLLTPKLADEILAAGDIEFLWCDGTNAINQTPEAIKMADAFCTIDMVVVVDAFINDTAKQADIILPCALMYEREDVLGSYFHNYIQYSAKVFEPTGDTRTDYDIISDIASRLSIPMPQKDDILTSALNTEPITNLTKNPLTEIRKKGFLPTDRPNIAFKDMTFSHPDGKYCLPDPVLHEEPEFDSTFPLSLLSLINKDYEHSQIPAEEQQEQLKAHIHPTTLTQYNIIPNEHAHLISPIGKIQVLAVADTAVHPESVIIRRGGWMMFDRCANTIIESHVTDLGGNAAFYSQRVRLECIK</sequence>
<evidence type="ECO:0000313" key="6">
    <source>
        <dbReference type="EMBL" id="SIN77898.1"/>
    </source>
</evidence>
<keyword evidence="2" id="KW-0479">Metal-binding</keyword>
<dbReference type="AlphaFoldDB" id="A0A1N6E4C8"/>
<dbReference type="SUPFAM" id="SSF53706">
    <property type="entry name" value="Formate dehydrogenase/DMSO reductase, domains 1-3"/>
    <property type="match status" value="1"/>
</dbReference>
<keyword evidence="3" id="KW-0408">Iron</keyword>
<accession>A0A1N6E4C8</accession>
<dbReference type="GO" id="GO:0046872">
    <property type="term" value="F:metal ion binding"/>
    <property type="evidence" value="ECO:0007669"/>
    <property type="project" value="UniProtKB-KW"/>
</dbReference>
<dbReference type="InterPro" id="IPR006657">
    <property type="entry name" value="MoPterin_dinucl-bd_dom"/>
</dbReference>
<organism evidence="6 7">
    <name type="scientific">Halodesulfovibrio marinisediminis DSM 17456</name>
    <dbReference type="NCBI Taxonomy" id="1121457"/>
    <lineage>
        <taxon>Bacteria</taxon>
        <taxon>Pseudomonadati</taxon>
        <taxon>Thermodesulfobacteriota</taxon>
        <taxon>Desulfovibrionia</taxon>
        <taxon>Desulfovibrionales</taxon>
        <taxon>Desulfovibrionaceae</taxon>
        <taxon>Halodesulfovibrio</taxon>
    </lineage>
</organism>
<evidence type="ECO:0000313" key="7">
    <source>
        <dbReference type="Proteomes" id="UP000184694"/>
    </source>
</evidence>
<reference evidence="7" key="1">
    <citation type="submission" date="2016-11" db="EMBL/GenBank/DDBJ databases">
        <authorList>
            <person name="Varghese N."/>
            <person name="Submissions S."/>
        </authorList>
    </citation>
    <scope>NUCLEOTIDE SEQUENCE [LARGE SCALE GENOMIC DNA]</scope>
    <source>
        <strain evidence="7">DSM 17456</strain>
    </source>
</reference>
<dbReference type="PROSITE" id="PS51669">
    <property type="entry name" value="4FE4S_MOW_BIS_MGD"/>
    <property type="match status" value="1"/>
</dbReference>
<evidence type="ECO:0000256" key="3">
    <source>
        <dbReference type="ARBA" id="ARBA00023004"/>
    </source>
</evidence>
<dbReference type="Pfam" id="PF01568">
    <property type="entry name" value="Molydop_binding"/>
    <property type="match status" value="1"/>
</dbReference>
<feature type="domain" description="4Fe-4S Mo/W bis-MGD-type" evidence="5">
    <location>
        <begin position="1"/>
        <end position="57"/>
    </location>
</feature>
<evidence type="ECO:0000256" key="2">
    <source>
        <dbReference type="ARBA" id="ARBA00022723"/>
    </source>
</evidence>
<evidence type="ECO:0000256" key="4">
    <source>
        <dbReference type="ARBA" id="ARBA00023014"/>
    </source>
</evidence>